<dbReference type="PROSITE" id="PS00936">
    <property type="entry name" value="RIBOSOMAL_L35"/>
    <property type="match status" value="1"/>
</dbReference>
<dbReference type="GO" id="GO:0022625">
    <property type="term" value="C:cytosolic large ribosomal subunit"/>
    <property type="evidence" value="ECO:0007669"/>
    <property type="project" value="TreeGrafter"/>
</dbReference>
<proteinExistence type="inferred from homology"/>
<dbReference type="InterPro" id="IPR001706">
    <property type="entry name" value="Ribosomal_bL35"/>
</dbReference>
<dbReference type="PRINTS" id="PR00064">
    <property type="entry name" value="RIBOSOMALL35"/>
</dbReference>
<sequence>MHNGADAELEGVCPIVHYSLYIVQSFFVPLRPVYLIVAGDPVKSIMPKQKTNSAAKKRFKLTGTGKIKRKHAFHSHILTKKTTKQKRNLAHSSTVHVSNEPRIKALLGLS</sequence>
<dbReference type="Gene3D" id="4.10.410.60">
    <property type="match status" value="1"/>
</dbReference>
<dbReference type="SUPFAM" id="SSF143034">
    <property type="entry name" value="L35p-like"/>
    <property type="match status" value="1"/>
</dbReference>
<dbReference type="HOGENOM" id="CLU_2167224_0_0_10"/>
<dbReference type="HAMAP" id="MF_00514">
    <property type="entry name" value="Ribosomal_bL35"/>
    <property type="match status" value="1"/>
</dbReference>
<dbReference type="GO" id="GO:0006412">
    <property type="term" value="P:translation"/>
    <property type="evidence" value="ECO:0007669"/>
    <property type="project" value="UniProtKB-UniRule"/>
</dbReference>
<keyword evidence="8" id="KW-1185">Reference proteome</keyword>
<protein>
    <recommendedName>
        <fullName evidence="4 5">Large ribosomal subunit protein bL35</fullName>
    </recommendedName>
</protein>
<dbReference type="NCBIfam" id="TIGR00001">
    <property type="entry name" value="rpmI_bact"/>
    <property type="match status" value="1"/>
</dbReference>
<dbReference type="PANTHER" id="PTHR33343">
    <property type="entry name" value="54S RIBOSOMAL PROTEIN BL35M"/>
    <property type="match status" value="1"/>
</dbReference>
<gene>
    <name evidence="5 7" type="primary">rpmI</name>
    <name evidence="7" type="ORF">FAES_4260</name>
</gene>
<dbReference type="FunFam" id="4.10.410.60:FF:000001">
    <property type="entry name" value="50S ribosomal protein L35"/>
    <property type="match status" value="1"/>
</dbReference>
<name>I0KDQ7_9BACT</name>
<dbReference type="AlphaFoldDB" id="I0KDQ7"/>
<dbReference type="Pfam" id="PF01632">
    <property type="entry name" value="Ribosomal_L35p"/>
    <property type="match status" value="1"/>
</dbReference>
<dbReference type="GO" id="GO:0003735">
    <property type="term" value="F:structural constituent of ribosome"/>
    <property type="evidence" value="ECO:0007669"/>
    <property type="project" value="InterPro"/>
</dbReference>
<evidence type="ECO:0000313" key="7">
    <source>
        <dbReference type="EMBL" id="CCH02260.1"/>
    </source>
</evidence>
<dbReference type="KEGG" id="fae:FAES_4260"/>
<keyword evidence="3 5" id="KW-0687">Ribonucleoprotein</keyword>
<dbReference type="InterPro" id="IPR018265">
    <property type="entry name" value="Ribosomal_bL35_CS"/>
</dbReference>
<organism evidence="7 8">
    <name type="scientific">Fibrella aestuarina BUZ 2</name>
    <dbReference type="NCBI Taxonomy" id="1166018"/>
    <lineage>
        <taxon>Bacteria</taxon>
        <taxon>Pseudomonadati</taxon>
        <taxon>Bacteroidota</taxon>
        <taxon>Cytophagia</taxon>
        <taxon>Cytophagales</taxon>
        <taxon>Spirosomataceae</taxon>
        <taxon>Fibrella</taxon>
    </lineage>
</organism>
<dbReference type="Proteomes" id="UP000011058">
    <property type="component" value="Chromosome"/>
</dbReference>
<evidence type="ECO:0000256" key="4">
    <source>
        <dbReference type="ARBA" id="ARBA00071664"/>
    </source>
</evidence>
<dbReference type="PANTHER" id="PTHR33343:SF1">
    <property type="entry name" value="LARGE RIBOSOMAL SUBUNIT PROTEIN BL35M"/>
    <property type="match status" value="1"/>
</dbReference>
<evidence type="ECO:0000256" key="1">
    <source>
        <dbReference type="ARBA" id="ARBA00006598"/>
    </source>
</evidence>
<comment type="similarity">
    <text evidence="1 5 6">Belongs to the bacterial ribosomal protein bL35 family.</text>
</comment>
<reference evidence="7 8" key="1">
    <citation type="journal article" date="2012" name="J. Bacteriol.">
        <title>Genome Sequence of Fibrella aestuarina BUZ 2T, a Filamentous Marine Bacterium.</title>
        <authorList>
            <person name="Filippini M."/>
            <person name="Qi W."/>
            <person name="Blom J."/>
            <person name="Goesmann A."/>
            <person name="Smits T.H."/>
            <person name="Bagheri H.C."/>
        </authorList>
    </citation>
    <scope>NUCLEOTIDE SEQUENCE [LARGE SCALE GENOMIC DNA]</scope>
    <source>
        <strain evidence="8">BUZ 2T</strain>
    </source>
</reference>
<dbReference type="PATRIC" id="fig|1166018.3.peg.1217"/>
<dbReference type="InterPro" id="IPR037229">
    <property type="entry name" value="Ribosomal_bL35_sf"/>
</dbReference>
<accession>I0KDQ7</accession>
<dbReference type="InterPro" id="IPR021137">
    <property type="entry name" value="Ribosomal_bL35-like"/>
</dbReference>
<evidence type="ECO:0000256" key="6">
    <source>
        <dbReference type="RuleBase" id="RU000568"/>
    </source>
</evidence>
<evidence type="ECO:0000256" key="2">
    <source>
        <dbReference type="ARBA" id="ARBA00022980"/>
    </source>
</evidence>
<dbReference type="STRING" id="1166018.FAES_4260"/>
<dbReference type="eggNOG" id="COG0291">
    <property type="taxonomic scope" value="Bacteria"/>
</dbReference>
<evidence type="ECO:0000256" key="3">
    <source>
        <dbReference type="ARBA" id="ARBA00023274"/>
    </source>
</evidence>
<keyword evidence="2 5" id="KW-0689">Ribosomal protein</keyword>
<dbReference type="EMBL" id="HE796683">
    <property type="protein sequence ID" value="CCH02260.1"/>
    <property type="molecule type" value="Genomic_DNA"/>
</dbReference>
<evidence type="ECO:0000256" key="5">
    <source>
        <dbReference type="HAMAP-Rule" id="MF_00514"/>
    </source>
</evidence>
<evidence type="ECO:0000313" key="8">
    <source>
        <dbReference type="Proteomes" id="UP000011058"/>
    </source>
</evidence>